<evidence type="ECO:0000313" key="2">
    <source>
        <dbReference type="Proteomes" id="UP000290433"/>
    </source>
</evidence>
<organism evidence="1 2">
    <name type="scientific">Flavobacterium anhuiense</name>
    <dbReference type="NCBI Taxonomy" id="459526"/>
    <lineage>
        <taxon>Bacteria</taxon>
        <taxon>Pseudomonadati</taxon>
        <taxon>Bacteroidota</taxon>
        <taxon>Flavobacteriia</taxon>
        <taxon>Flavobacteriales</taxon>
        <taxon>Flavobacteriaceae</taxon>
        <taxon>Flavobacterium</taxon>
    </lineage>
</organism>
<dbReference type="AlphaFoldDB" id="A0A444VW16"/>
<protein>
    <submittedName>
        <fullName evidence="1">Uncharacterized protein</fullName>
    </submittedName>
</protein>
<gene>
    <name evidence="1" type="ORF">NU08_3525</name>
</gene>
<evidence type="ECO:0000313" key="1">
    <source>
        <dbReference type="EMBL" id="RYJ37533.1"/>
    </source>
</evidence>
<dbReference type="Proteomes" id="UP000290433">
    <property type="component" value="Unassembled WGS sequence"/>
</dbReference>
<name>A0A444VW16_9FLAO</name>
<dbReference type="RefSeq" id="WP_129748294.1">
    <property type="nucleotide sequence ID" value="NZ_JUIV01000015.1"/>
</dbReference>
<comment type="caution">
    <text evidence="1">The sequence shown here is derived from an EMBL/GenBank/DDBJ whole genome shotgun (WGS) entry which is preliminary data.</text>
</comment>
<proteinExistence type="predicted"/>
<dbReference type="EMBL" id="JUIV01000015">
    <property type="protein sequence ID" value="RYJ37533.1"/>
    <property type="molecule type" value="Genomic_DNA"/>
</dbReference>
<accession>A0A444VW16</accession>
<sequence length="221" mass="25485">MTKFLFCTFLIIIFLFSISVIGKKEILENGEIKINWQKNVSGDFSFTKNWDYPEGVYKNDFGQLSCDGFCLPETDRMKDENGKIYTDSLAKFYQLVDTTHIFHSIKSKTNSYEWGVSNFATVKRMSRDTIYCFTNKNAAAHSSLILKITKDKCIPVIELNSISGSKGKQIYACKKGCIKIDRDLWNNGILKAKFDFIFEHPENLDKPLFWKGKIYSQINAK</sequence>
<dbReference type="OrthoDB" id="1374498at2"/>
<reference evidence="1 2" key="1">
    <citation type="submission" date="2014-12" db="EMBL/GenBank/DDBJ databases">
        <title>Genome sequence of Flavobacterium anhuiense RCM74.</title>
        <authorList>
            <person name="Kim J.F."/>
            <person name="Song J.Y."/>
            <person name="Kwak M.-J."/>
            <person name="Lee S.-W."/>
        </authorList>
    </citation>
    <scope>NUCLEOTIDE SEQUENCE [LARGE SCALE GENOMIC DNA]</scope>
    <source>
        <strain evidence="1 2">RCM74</strain>
    </source>
</reference>